<protein>
    <recommendedName>
        <fullName evidence="1">DUF7920 domain-containing protein</fullName>
    </recommendedName>
</protein>
<gene>
    <name evidence="2" type="ORF">Pcinc_017658</name>
</gene>
<comment type="caution">
    <text evidence="2">The sequence shown here is derived from an EMBL/GenBank/DDBJ whole genome shotgun (WGS) entry which is preliminary data.</text>
</comment>
<reference evidence="2" key="1">
    <citation type="submission" date="2023-10" db="EMBL/GenBank/DDBJ databases">
        <title>Genome assemblies of two species of porcelain crab, Petrolisthes cinctipes and Petrolisthes manimaculis (Anomura: Porcellanidae).</title>
        <authorList>
            <person name="Angst P."/>
        </authorList>
    </citation>
    <scope>NUCLEOTIDE SEQUENCE</scope>
    <source>
        <strain evidence="2">PB745_01</strain>
        <tissue evidence="2">Gill</tissue>
    </source>
</reference>
<dbReference type="Proteomes" id="UP001286313">
    <property type="component" value="Unassembled WGS sequence"/>
</dbReference>
<dbReference type="PANTHER" id="PTHR38566">
    <property type="entry name" value="RNA_LIG_T4_1 DOMAIN-CONTAINING PROTEIN"/>
    <property type="match status" value="1"/>
</dbReference>
<keyword evidence="3" id="KW-1185">Reference proteome</keyword>
<proteinExistence type="predicted"/>
<dbReference type="EMBL" id="JAWQEG010001648">
    <property type="protein sequence ID" value="KAK3877623.1"/>
    <property type="molecule type" value="Genomic_DNA"/>
</dbReference>
<sequence length="468" mass="53291">MAPSFADTSSKGPLPLSRVKSNLQDVYINKTGTLLPAGFVERISQMEEKAKNNEEATRSMMMFVKSKVKLSQKSVEVPAGVMIQGEKAHLVDIKVNAKGKPDDTVYRTNKDIRETIPRGVTVLEIEGQKDITVIFGFKKFSGGIGDEDENQPETNDQWREYCTADPDTATKMVCITKLNGEAAHFSGRYIDGQFYLFVGSKNVHMMVRNRADIKLYSGDRYQFAKVIAETVYDSLCGLEEDKQHLLFSLLHHTNCTVVCEILQPNSQHIVNLSHLAKPRLQVISFTTTISGSSPGASLTALPPHHILDVAKALGLDTASYTIIDFAHFMEQREKIRAMTQEEGEVWYLLDDDNNTIGLIKVKTAWYTVLRALREKAVFCFTTAKKKSDWNLQDRIKSTHKRFREIQTWLKFSNDYLQQWKVLGEDFLTWLNNEIKNEIVNPKIIRPMFPVIWKRFLDSTKHTDEISVT</sequence>
<evidence type="ECO:0000313" key="2">
    <source>
        <dbReference type="EMBL" id="KAK3877623.1"/>
    </source>
</evidence>
<dbReference type="PANTHER" id="PTHR38566:SF1">
    <property type="entry name" value="CHROMOSOME UNDETERMINED SCAFFOLD_18, WHOLE GENOME SHOTGUN SEQUENCE"/>
    <property type="match status" value="1"/>
</dbReference>
<name>A0AAE1FTQ5_PETCI</name>
<dbReference type="AlphaFoldDB" id="A0AAE1FTQ5"/>
<accession>A0AAE1FTQ5</accession>
<feature type="domain" description="DUF7920" evidence="1">
    <location>
        <begin position="101"/>
        <end position="371"/>
    </location>
</feature>
<evidence type="ECO:0000313" key="3">
    <source>
        <dbReference type="Proteomes" id="UP001286313"/>
    </source>
</evidence>
<organism evidence="2 3">
    <name type="scientific">Petrolisthes cinctipes</name>
    <name type="common">Flat porcelain crab</name>
    <dbReference type="NCBI Taxonomy" id="88211"/>
    <lineage>
        <taxon>Eukaryota</taxon>
        <taxon>Metazoa</taxon>
        <taxon>Ecdysozoa</taxon>
        <taxon>Arthropoda</taxon>
        <taxon>Crustacea</taxon>
        <taxon>Multicrustacea</taxon>
        <taxon>Malacostraca</taxon>
        <taxon>Eumalacostraca</taxon>
        <taxon>Eucarida</taxon>
        <taxon>Decapoda</taxon>
        <taxon>Pleocyemata</taxon>
        <taxon>Anomura</taxon>
        <taxon>Galatheoidea</taxon>
        <taxon>Porcellanidae</taxon>
        <taxon>Petrolisthes</taxon>
    </lineage>
</organism>
<evidence type="ECO:0000259" key="1">
    <source>
        <dbReference type="Pfam" id="PF25536"/>
    </source>
</evidence>
<dbReference type="Pfam" id="PF25536">
    <property type="entry name" value="DUF7920"/>
    <property type="match status" value="1"/>
</dbReference>
<dbReference type="InterPro" id="IPR057680">
    <property type="entry name" value="DUF7920"/>
</dbReference>